<dbReference type="AlphaFoldDB" id="A0AAV4B2J4"/>
<accession>A0AAV4B2J4</accession>
<dbReference type="EMBL" id="BLXT01004499">
    <property type="protein sequence ID" value="GFO13732.1"/>
    <property type="molecule type" value="Genomic_DNA"/>
</dbReference>
<evidence type="ECO:0000313" key="1">
    <source>
        <dbReference type="EMBL" id="GFO13732.1"/>
    </source>
</evidence>
<sequence>MDFPCMVNHTRKERKGSRNQFGKKYCNFSCRTLFWQWPKYYFDNFFTDYTLSTYLSPNNITMVGAVRKNRRFLPPEFQKGKGLTLEMDVPRFGASPICHSGRMRQPRAHYQTT</sequence>
<comment type="caution">
    <text evidence="1">The sequence shown here is derived from an EMBL/GenBank/DDBJ whole genome shotgun (WGS) entry which is preliminary data.</text>
</comment>
<evidence type="ECO:0000313" key="2">
    <source>
        <dbReference type="Proteomes" id="UP000735302"/>
    </source>
</evidence>
<name>A0AAV4B2J4_9GAST</name>
<keyword evidence="2" id="KW-1185">Reference proteome</keyword>
<gene>
    <name evidence="1" type="ORF">PoB_004023700</name>
</gene>
<dbReference type="Proteomes" id="UP000735302">
    <property type="component" value="Unassembled WGS sequence"/>
</dbReference>
<reference evidence="1 2" key="1">
    <citation type="journal article" date="2021" name="Elife">
        <title>Chloroplast acquisition without the gene transfer in kleptoplastic sea slugs, Plakobranchus ocellatus.</title>
        <authorList>
            <person name="Maeda T."/>
            <person name="Takahashi S."/>
            <person name="Yoshida T."/>
            <person name="Shimamura S."/>
            <person name="Takaki Y."/>
            <person name="Nagai Y."/>
            <person name="Toyoda A."/>
            <person name="Suzuki Y."/>
            <person name="Arimoto A."/>
            <person name="Ishii H."/>
            <person name="Satoh N."/>
            <person name="Nishiyama T."/>
            <person name="Hasebe M."/>
            <person name="Maruyama T."/>
            <person name="Minagawa J."/>
            <person name="Obokata J."/>
            <person name="Shigenobu S."/>
        </authorList>
    </citation>
    <scope>NUCLEOTIDE SEQUENCE [LARGE SCALE GENOMIC DNA]</scope>
</reference>
<proteinExistence type="predicted"/>
<protein>
    <submittedName>
        <fullName evidence="1">Uncharacterized protein</fullName>
    </submittedName>
</protein>
<organism evidence="1 2">
    <name type="scientific">Plakobranchus ocellatus</name>
    <dbReference type="NCBI Taxonomy" id="259542"/>
    <lineage>
        <taxon>Eukaryota</taxon>
        <taxon>Metazoa</taxon>
        <taxon>Spiralia</taxon>
        <taxon>Lophotrochozoa</taxon>
        <taxon>Mollusca</taxon>
        <taxon>Gastropoda</taxon>
        <taxon>Heterobranchia</taxon>
        <taxon>Euthyneura</taxon>
        <taxon>Panpulmonata</taxon>
        <taxon>Sacoglossa</taxon>
        <taxon>Placobranchoidea</taxon>
        <taxon>Plakobranchidae</taxon>
        <taxon>Plakobranchus</taxon>
    </lineage>
</organism>